<name>A0ABN9UZH0_9DINO</name>
<evidence type="ECO:0000313" key="2">
    <source>
        <dbReference type="EMBL" id="CAK0865616.1"/>
    </source>
</evidence>
<sequence>VLRRQRAEARAAALQRQLCRTWRCSAAAAGRGRRQLRRCAPPWRGPREALGGGASAEAALQARVAELEAELAWKGEELEAARARREVSRPRGDFAERLLKDREICSLQAQLIHEIAERTALQSRLQALAAPPAPHHRPPGGRAQSPAPSDPAAPG</sequence>
<gene>
    <name evidence="2" type="ORF">PCOR1329_LOCUS53089</name>
</gene>
<proteinExistence type="predicted"/>
<comment type="caution">
    <text evidence="2">The sequence shown here is derived from an EMBL/GenBank/DDBJ whole genome shotgun (WGS) entry which is preliminary data.</text>
</comment>
<evidence type="ECO:0000313" key="3">
    <source>
        <dbReference type="Proteomes" id="UP001189429"/>
    </source>
</evidence>
<protein>
    <submittedName>
        <fullName evidence="2">Uncharacterized protein</fullName>
    </submittedName>
</protein>
<organism evidence="2 3">
    <name type="scientific">Prorocentrum cordatum</name>
    <dbReference type="NCBI Taxonomy" id="2364126"/>
    <lineage>
        <taxon>Eukaryota</taxon>
        <taxon>Sar</taxon>
        <taxon>Alveolata</taxon>
        <taxon>Dinophyceae</taxon>
        <taxon>Prorocentrales</taxon>
        <taxon>Prorocentraceae</taxon>
        <taxon>Prorocentrum</taxon>
    </lineage>
</organism>
<dbReference type="Proteomes" id="UP001189429">
    <property type="component" value="Unassembled WGS sequence"/>
</dbReference>
<evidence type="ECO:0000256" key="1">
    <source>
        <dbReference type="SAM" id="MobiDB-lite"/>
    </source>
</evidence>
<accession>A0ABN9UZH0</accession>
<dbReference type="EMBL" id="CAUYUJ010016468">
    <property type="protein sequence ID" value="CAK0865616.1"/>
    <property type="molecule type" value="Genomic_DNA"/>
</dbReference>
<feature type="non-terminal residue" evidence="2">
    <location>
        <position position="1"/>
    </location>
</feature>
<feature type="region of interest" description="Disordered" evidence="1">
    <location>
        <begin position="125"/>
        <end position="155"/>
    </location>
</feature>
<keyword evidence="3" id="KW-1185">Reference proteome</keyword>
<reference evidence="2" key="1">
    <citation type="submission" date="2023-10" db="EMBL/GenBank/DDBJ databases">
        <authorList>
            <person name="Chen Y."/>
            <person name="Shah S."/>
            <person name="Dougan E. K."/>
            <person name="Thang M."/>
            <person name="Chan C."/>
        </authorList>
    </citation>
    <scope>NUCLEOTIDE SEQUENCE [LARGE SCALE GENOMIC DNA]</scope>
</reference>
<feature type="non-terminal residue" evidence="2">
    <location>
        <position position="155"/>
    </location>
</feature>